<dbReference type="Proteomes" id="UP001225356">
    <property type="component" value="Unassembled WGS sequence"/>
</dbReference>
<evidence type="ECO:0000256" key="2">
    <source>
        <dbReference type="SAM" id="MobiDB-lite"/>
    </source>
</evidence>
<evidence type="ECO:0000259" key="5">
    <source>
        <dbReference type="Pfam" id="PF13399"/>
    </source>
</evidence>
<evidence type="ECO:0000313" key="6">
    <source>
        <dbReference type="EMBL" id="MDP9846487.1"/>
    </source>
</evidence>
<keyword evidence="3" id="KW-0472">Membrane</keyword>
<keyword evidence="3" id="KW-0812">Transmembrane</keyword>
<sequence>MSDHRHAGGKDRGAESGRRASRRAGDDGGRPPEDLSPDGGPPRSRKSGRLGVGGWVSIAVTGVMVLGTLGGYTLYRNTFANINTLDPTANLGANRPVNETGSLNVLLVGSDTREGDNLQYGQKMLNAGKRTDTIILMHISPNRDKATLISFPRDSMVEMPACKSENGTPVAARHEMINAAYNEGGITCTITTLEALTQIRVDHFVEVDFTGFKNIVDALGGVRICLKEPVDSKKAKLTLAAGWHNLKGEEALGYVRLRDYGDGSDIQRIKRQQVFLSKVVDKATSSALLTDPAKLISFIGAASKSVRMDKALADDPQTLIRIAQSAKALTASGVKFITVPWGTDPKDKNRVVWSQPAADELFEAIRSDNEVLPTAAPTGPAKPTVKNEQVRVQVLNGTDTLNRAKEVADKLTDQGFVVTEVGNARPATGNVPTTTLRYAKNDTAEGPAYGDTLAARLSSDKRTPVAGKVKPVSTDKYVSASPVAKPPTGPIIQLVIGADWPGVRVPTKIPDSLKDQVVDNKTDPCQ</sequence>
<feature type="region of interest" description="Disordered" evidence="2">
    <location>
        <begin position="1"/>
        <end position="50"/>
    </location>
</feature>
<name>A0ABT9QIG8_9ACTN</name>
<proteinExistence type="inferred from homology"/>
<reference evidence="6 7" key="1">
    <citation type="submission" date="2023-07" db="EMBL/GenBank/DDBJ databases">
        <title>Sequencing the genomes of 1000 actinobacteria strains.</title>
        <authorList>
            <person name="Klenk H.-P."/>
        </authorList>
    </citation>
    <scope>NUCLEOTIDE SEQUENCE [LARGE SCALE GENOMIC DNA]</scope>
    <source>
        <strain evidence="6 7">DSM 46740</strain>
    </source>
</reference>
<protein>
    <submittedName>
        <fullName evidence="6">LCP family protein required for cell wall assembly</fullName>
    </submittedName>
</protein>
<dbReference type="InterPro" id="IPR027381">
    <property type="entry name" value="LytR/CpsA/Psr_C"/>
</dbReference>
<dbReference type="Gene3D" id="3.30.70.2390">
    <property type="match status" value="1"/>
</dbReference>
<dbReference type="EMBL" id="JAUSQU010000001">
    <property type="protein sequence ID" value="MDP9846487.1"/>
    <property type="molecule type" value="Genomic_DNA"/>
</dbReference>
<dbReference type="Gene3D" id="3.40.630.190">
    <property type="entry name" value="LCP protein"/>
    <property type="match status" value="1"/>
</dbReference>
<dbReference type="InterPro" id="IPR050922">
    <property type="entry name" value="LytR/CpsA/Psr_CW_biosynth"/>
</dbReference>
<feature type="domain" description="Cell envelope-related transcriptional attenuator" evidence="4">
    <location>
        <begin position="130"/>
        <end position="284"/>
    </location>
</feature>
<feature type="domain" description="LytR/CpsA/Psr regulator C-terminal" evidence="5">
    <location>
        <begin position="389"/>
        <end position="500"/>
    </location>
</feature>
<evidence type="ECO:0000259" key="4">
    <source>
        <dbReference type="Pfam" id="PF03816"/>
    </source>
</evidence>
<evidence type="ECO:0000256" key="3">
    <source>
        <dbReference type="SAM" id="Phobius"/>
    </source>
</evidence>
<comment type="similarity">
    <text evidence="1">Belongs to the LytR/CpsA/Psr (LCP) family.</text>
</comment>
<dbReference type="Pfam" id="PF03816">
    <property type="entry name" value="LytR_cpsA_psr"/>
    <property type="match status" value="1"/>
</dbReference>
<dbReference type="NCBIfam" id="TIGR00350">
    <property type="entry name" value="lytR_cpsA_psr"/>
    <property type="match status" value="1"/>
</dbReference>
<dbReference type="PANTHER" id="PTHR33392:SF6">
    <property type="entry name" value="POLYISOPRENYL-TEICHOIC ACID--PEPTIDOGLYCAN TEICHOIC ACID TRANSFERASE TAGU"/>
    <property type="match status" value="1"/>
</dbReference>
<dbReference type="InterPro" id="IPR004474">
    <property type="entry name" value="LytR_CpsA_psr"/>
</dbReference>
<gene>
    <name evidence="6" type="ORF">J2853_005698</name>
</gene>
<comment type="caution">
    <text evidence="6">The sequence shown here is derived from an EMBL/GenBank/DDBJ whole genome shotgun (WGS) entry which is preliminary data.</text>
</comment>
<dbReference type="RefSeq" id="WP_307563008.1">
    <property type="nucleotide sequence ID" value="NZ_JAUSQU010000001.1"/>
</dbReference>
<keyword evidence="7" id="KW-1185">Reference proteome</keyword>
<organism evidence="6 7">
    <name type="scientific">Streptosporangium lutulentum</name>
    <dbReference type="NCBI Taxonomy" id="1461250"/>
    <lineage>
        <taxon>Bacteria</taxon>
        <taxon>Bacillati</taxon>
        <taxon>Actinomycetota</taxon>
        <taxon>Actinomycetes</taxon>
        <taxon>Streptosporangiales</taxon>
        <taxon>Streptosporangiaceae</taxon>
        <taxon>Streptosporangium</taxon>
    </lineage>
</organism>
<feature type="transmembrane region" description="Helical" evidence="3">
    <location>
        <begin position="52"/>
        <end position="75"/>
    </location>
</feature>
<feature type="compositionally biased region" description="Basic and acidic residues" evidence="2">
    <location>
        <begin position="1"/>
        <end position="33"/>
    </location>
</feature>
<dbReference type="PANTHER" id="PTHR33392">
    <property type="entry name" value="POLYISOPRENYL-TEICHOIC ACID--PEPTIDOGLYCAN TEICHOIC ACID TRANSFERASE TAGU"/>
    <property type="match status" value="1"/>
</dbReference>
<keyword evidence="3" id="KW-1133">Transmembrane helix</keyword>
<evidence type="ECO:0000313" key="7">
    <source>
        <dbReference type="Proteomes" id="UP001225356"/>
    </source>
</evidence>
<accession>A0ABT9QIG8</accession>
<dbReference type="Pfam" id="PF13399">
    <property type="entry name" value="LytR_C"/>
    <property type="match status" value="1"/>
</dbReference>
<evidence type="ECO:0000256" key="1">
    <source>
        <dbReference type="ARBA" id="ARBA00006068"/>
    </source>
</evidence>